<feature type="transmembrane region" description="Helical" evidence="1">
    <location>
        <begin position="12"/>
        <end position="33"/>
    </location>
</feature>
<evidence type="ECO:0000313" key="2">
    <source>
        <dbReference type="EMBL" id="UYM15949.1"/>
    </source>
</evidence>
<keyword evidence="1" id="KW-0472">Membrane</keyword>
<organism evidence="2 3">
    <name type="scientific">Endozoicomonas euniceicola</name>
    <dbReference type="NCBI Taxonomy" id="1234143"/>
    <lineage>
        <taxon>Bacteria</taxon>
        <taxon>Pseudomonadati</taxon>
        <taxon>Pseudomonadota</taxon>
        <taxon>Gammaproteobacteria</taxon>
        <taxon>Oceanospirillales</taxon>
        <taxon>Endozoicomonadaceae</taxon>
        <taxon>Endozoicomonas</taxon>
    </lineage>
</organism>
<gene>
    <name evidence="2" type="ORF">NX720_24550</name>
</gene>
<feature type="transmembrane region" description="Helical" evidence="1">
    <location>
        <begin position="71"/>
        <end position="94"/>
    </location>
</feature>
<feature type="transmembrane region" description="Helical" evidence="1">
    <location>
        <begin position="39"/>
        <end position="59"/>
    </location>
</feature>
<accession>A0ABY6GVF4</accession>
<keyword evidence="1" id="KW-0812">Transmembrane</keyword>
<name>A0ABY6GVF4_9GAMM</name>
<evidence type="ECO:0000313" key="3">
    <source>
        <dbReference type="Proteomes" id="UP001163255"/>
    </source>
</evidence>
<evidence type="ECO:0000256" key="1">
    <source>
        <dbReference type="SAM" id="Phobius"/>
    </source>
</evidence>
<dbReference type="RefSeq" id="WP_262598209.1">
    <property type="nucleotide sequence ID" value="NZ_CP103300.1"/>
</dbReference>
<sequence>MIINRKIILGNVFLALAFLIYLCVLDLLFVFIMNKQKSFINDMMLLIAAMPFIGTFLTFKMTNGFGTIKARISISLAFFLVLVVVGYIEILWVATHFHFFLGGNI</sequence>
<keyword evidence="1" id="KW-1133">Transmembrane helix</keyword>
<keyword evidence="3" id="KW-1185">Reference proteome</keyword>
<dbReference type="EMBL" id="CP103300">
    <property type="protein sequence ID" value="UYM15949.1"/>
    <property type="molecule type" value="Genomic_DNA"/>
</dbReference>
<dbReference type="Proteomes" id="UP001163255">
    <property type="component" value="Chromosome"/>
</dbReference>
<proteinExistence type="predicted"/>
<protein>
    <submittedName>
        <fullName evidence="2">Uncharacterized protein</fullName>
    </submittedName>
</protein>
<reference evidence="2" key="1">
    <citation type="submission" date="2022-10" db="EMBL/GenBank/DDBJ databases">
        <title>Completed Genome Sequence of two octocoral isolated bacterium, Endozoicomonas euniceicola EF212T and Endozoicomonas gorgoniicola PS125T.</title>
        <authorList>
            <person name="Chiou Y.-J."/>
            <person name="Chen Y.-H."/>
        </authorList>
    </citation>
    <scope>NUCLEOTIDE SEQUENCE</scope>
    <source>
        <strain evidence="2">EF212</strain>
    </source>
</reference>